<comment type="caution">
    <text evidence="2">The sequence shown here is derived from an EMBL/GenBank/DDBJ whole genome shotgun (WGS) entry which is preliminary data.</text>
</comment>
<evidence type="ECO:0000313" key="2">
    <source>
        <dbReference type="EMBL" id="GGF03057.1"/>
    </source>
</evidence>
<keyword evidence="1" id="KW-0472">Membrane</keyword>
<dbReference type="EMBL" id="BMIT01000012">
    <property type="protein sequence ID" value="GGF03057.1"/>
    <property type="molecule type" value="Genomic_DNA"/>
</dbReference>
<keyword evidence="3" id="KW-1185">Reference proteome</keyword>
<sequence length="102" mass="11046">MNTIAAKALLILQFNMPTYKPLNHSIPTSEYMPTPKSAEITPIAMQATINTLAKLVTLVSSVCCLSFRLISQNAVKAARVLPVVVAAFIAMCLNVNGFKPLR</sequence>
<name>A0ABQ1TTC8_9GAMM</name>
<feature type="transmembrane region" description="Helical" evidence="1">
    <location>
        <begin position="77"/>
        <end position="98"/>
    </location>
</feature>
<evidence type="ECO:0000256" key="1">
    <source>
        <dbReference type="SAM" id="Phobius"/>
    </source>
</evidence>
<keyword evidence="1" id="KW-0812">Transmembrane</keyword>
<gene>
    <name evidence="2" type="ORF">GCM10008027_29960</name>
</gene>
<evidence type="ECO:0000313" key="3">
    <source>
        <dbReference type="Proteomes" id="UP000638462"/>
    </source>
</evidence>
<organism evidence="2 3">
    <name type="scientific">Pseudoalteromonas gelatinilytica</name>
    <dbReference type="NCBI Taxonomy" id="1703256"/>
    <lineage>
        <taxon>Bacteria</taxon>
        <taxon>Pseudomonadati</taxon>
        <taxon>Pseudomonadota</taxon>
        <taxon>Gammaproteobacteria</taxon>
        <taxon>Alteromonadales</taxon>
        <taxon>Pseudoalteromonadaceae</taxon>
        <taxon>Pseudoalteromonas</taxon>
    </lineage>
</organism>
<feature type="transmembrane region" description="Helical" evidence="1">
    <location>
        <begin position="52"/>
        <end position="71"/>
    </location>
</feature>
<dbReference type="Proteomes" id="UP000638462">
    <property type="component" value="Unassembled WGS sequence"/>
</dbReference>
<reference evidence="3" key="1">
    <citation type="journal article" date="2019" name="Int. J. Syst. Evol. Microbiol.">
        <title>The Global Catalogue of Microorganisms (GCM) 10K type strain sequencing project: providing services to taxonomists for standard genome sequencing and annotation.</title>
        <authorList>
            <consortium name="The Broad Institute Genomics Platform"/>
            <consortium name="The Broad Institute Genome Sequencing Center for Infectious Disease"/>
            <person name="Wu L."/>
            <person name="Ma J."/>
        </authorList>
    </citation>
    <scope>NUCLEOTIDE SEQUENCE [LARGE SCALE GENOMIC DNA]</scope>
    <source>
        <strain evidence="3">CGMCC 1.15394</strain>
    </source>
</reference>
<protein>
    <submittedName>
        <fullName evidence="2">Uncharacterized protein</fullName>
    </submittedName>
</protein>
<accession>A0ABQ1TTC8</accession>
<keyword evidence="1" id="KW-1133">Transmembrane helix</keyword>
<proteinExistence type="predicted"/>